<dbReference type="GO" id="GO:0003677">
    <property type="term" value="F:DNA binding"/>
    <property type="evidence" value="ECO:0007669"/>
    <property type="project" value="InterPro"/>
</dbReference>
<dbReference type="Gene3D" id="1.25.40.10">
    <property type="entry name" value="Tetratricopeptide repeat domain"/>
    <property type="match status" value="1"/>
</dbReference>
<comment type="caution">
    <text evidence="2">The sequence shown here is derived from an EMBL/GenBank/DDBJ whole genome shotgun (WGS) entry which is preliminary data.</text>
</comment>
<dbReference type="PROSITE" id="PS50943">
    <property type="entry name" value="HTH_CROC1"/>
    <property type="match status" value="1"/>
</dbReference>
<dbReference type="AlphaFoldDB" id="A0A4R3TM71"/>
<dbReference type="Pfam" id="PF01381">
    <property type="entry name" value="HTH_3"/>
    <property type="match status" value="1"/>
</dbReference>
<evidence type="ECO:0000313" key="2">
    <source>
        <dbReference type="EMBL" id="TCU62414.1"/>
    </source>
</evidence>
<sequence length="406" mass="48685">MSFLETEYTSHHDSKCFGFFLRYHRKKQNLSLNYFADMIGITPSFLSDIEHGKKDVAEYTKKKIFHELFINQETYENHVCKFDIVTILQAILEFDMSFLHEVYTDIEDNMDIYMETSVFHQYILAYTLTYLFEDHKTFFFDEVFMKNFICILDIEEQHLLSVCYAYNLEKNQTWKEAQKEYNKIIQNYKFTKYQAIDAWLYFRLAELNLHLGDIYHSLVYCEKADEYLKKGLYLKRMYYNLVTKANIVSLLHQYDDAISLLDTILKKCEQDDKLCLHILNNKCAIALEQQDYPSLLLYAKQAKTAGYHSAYLSFYQAFAYLCLHDIEKSKESFINMKTITDPILQLMFSYCAHQIKGEDVSKDMKQMMDWIQNEYDFQTKKFLKTIVMQYHEQHSDYEQAYFISKL</sequence>
<dbReference type="InterPro" id="IPR010982">
    <property type="entry name" value="Lambda_DNA-bd_dom_sf"/>
</dbReference>
<reference evidence="2 3" key="1">
    <citation type="submission" date="2019-03" db="EMBL/GenBank/DDBJ databases">
        <title>Genomic Encyclopedia of Type Strains, Phase IV (KMG-IV): sequencing the most valuable type-strain genomes for metagenomic binning, comparative biology and taxonomic classification.</title>
        <authorList>
            <person name="Goeker M."/>
        </authorList>
    </citation>
    <scope>NUCLEOTIDE SEQUENCE [LARGE SCALE GENOMIC DNA]</scope>
    <source>
        <strain evidence="2 3">DSM 29481</strain>
    </source>
</reference>
<accession>A0A4R3TM71</accession>
<keyword evidence="3" id="KW-1185">Reference proteome</keyword>
<dbReference type="Gene3D" id="1.10.260.40">
    <property type="entry name" value="lambda repressor-like DNA-binding domains"/>
    <property type="match status" value="1"/>
</dbReference>
<dbReference type="SMART" id="SM00530">
    <property type="entry name" value="HTH_XRE"/>
    <property type="match status" value="1"/>
</dbReference>
<dbReference type="CDD" id="cd00093">
    <property type="entry name" value="HTH_XRE"/>
    <property type="match status" value="1"/>
</dbReference>
<evidence type="ECO:0000259" key="1">
    <source>
        <dbReference type="PROSITE" id="PS50943"/>
    </source>
</evidence>
<dbReference type="SUPFAM" id="SSF48452">
    <property type="entry name" value="TPR-like"/>
    <property type="match status" value="1"/>
</dbReference>
<organism evidence="2 3">
    <name type="scientific">Longicatena caecimuris</name>
    <dbReference type="NCBI Taxonomy" id="1796635"/>
    <lineage>
        <taxon>Bacteria</taxon>
        <taxon>Bacillati</taxon>
        <taxon>Bacillota</taxon>
        <taxon>Erysipelotrichia</taxon>
        <taxon>Erysipelotrichales</taxon>
        <taxon>Erysipelotrichaceae</taxon>
        <taxon>Longicatena</taxon>
    </lineage>
</organism>
<protein>
    <submittedName>
        <fullName evidence="2">Helix-turn-helix protein</fullName>
    </submittedName>
</protein>
<dbReference type="EMBL" id="SMBP01000004">
    <property type="protein sequence ID" value="TCU62414.1"/>
    <property type="molecule type" value="Genomic_DNA"/>
</dbReference>
<dbReference type="Proteomes" id="UP000295773">
    <property type="component" value="Unassembled WGS sequence"/>
</dbReference>
<dbReference type="SUPFAM" id="SSF47413">
    <property type="entry name" value="lambda repressor-like DNA-binding domains"/>
    <property type="match status" value="1"/>
</dbReference>
<dbReference type="InterPro" id="IPR001387">
    <property type="entry name" value="Cro/C1-type_HTH"/>
</dbReference>
<gene>
    <name evidence="2" type="ORF">EDD61_10452</name>
</gene>
<feature type="domain" description="HTH cro/C1-type" evidence="1">
    <location>
        <begin position="21"/>
        <end position="53"/>
    </location>
</feature>
<proteinExistence type="predicted"/>
<name>A0A4R3TM71_9FIRM</name>
<dbReference type="RefSeq" id="WP_132224033.1">
    <property type="nucleotide sequence ID" value="NZ_JANKBG010000004.1"/>
</dbReference>
<evidence type="ECO:0000313" key="3">
    <source>
        <dbReference type="Proteomes" id="UP000295773"/>
    </source>
</evidence>
<dbReference type="InterPro" id="IPR011990">
    <property type="entry name" value="TPR-like_helical_dom_sf"/>
</dbReference>